<evidence type="ECO:0000313" key="1">
    <source>
        <dbReference type="EMBL" id="KAF2240461.1"/>
    </source>
</evidence>
<keyword evidence="2" id="KW-1185">Reference proteome</keyword>
<dbReference type="EMBL" id="ML987217">
    <property type="protein sequence ID" value="KAF2240461.1"/>
    <property type="molecule type" value="Genomic_DNA"/>
</dbReference>
<protein>
    <submittedName>
        <fullName evidence="1">Uncharacterized protein</fullName>
    </submittedName>
</protein>
<name>A0A6A6HR09_9PLEO</name>
<gene>
    <name evidence="1" type="ORF">BU26DRAFT_205872</name>
</gene>
<reference evidence="1" key="1">
    <citation type="journal article" date="2020" name="Stud. Mycol.">
        <title>101 Dothideomycetes genomes: a test case for predicting lifestyles and emergence of pathogens.</title>
        <authorList>
            <person name="Haridas S."/>
            <person name="Albert R."/>
            <person name="Binder M."/>
            <person name="Bloem J."/>
            <person name="Labutti K."/>
            <person name="Salamov A."/>
            <person name="Andreopoulos B."/>
            <person name="Baker S."/>
            <person name="Barry K."/>
            <person name="Bills G."/>
            <person name="Bluhm B."/>
            <person name="Cannon C."/>
            <person name="Castanera R."/>
            <person name="Culley D."/>
            <person name="Daum C."/>
            <person name="Ezra D."/>
            <person name="Gonzalez J."/>
            <person name="Henrissat B."/>
            <person name="Kuo A."/>
            <person name="Liang C."/>
            <person name="Lipzen A."/>
            <person name="Lutzoni F."/>
            <person name="Magnuson J."/>
            <person name="Mondo S."/>
            <person name="Nolan M."/>
            <person name="Ohm R."/>
            <person name="Pangilinan J."/>
            <person name="Park H.-J."/>
            <person name="Ramirez L."/>
            <person name="Alfaro M."/>
            <person name="Sun H."/>
            <person name="Tritt A."/>
            <person name="Yoshinaga Y."/>
            <person name="Zwiers L.-H."/>
            <person name="Turgeon B."/>
            <person name="Goodwin S."/>
            <person name="Spatafora J."/>
            <person name="Crous P."/>
            <person name="Grigoriev I."/>
        </authorList>
    </citation>
    <scope>NUCLEOTIDE SEQUENCE</scope>
    <source>
        <strain evidence="1">CBS 122368</strain>
    </source>
</reference>
<dbReference type="GeneID" id="54573921"/>
<sequence>MRSGQPFISRSFVYLAAPMAARKAARSPHRTTVPYAVSIYPSRRINFETSRLAAALRHGWARLTAIRLRFLLLHTSIRRGVLYALPVGCASRRTSPQGTKQARLSCLEILLQTQESNSFIHPLQPSWLSLCMPILSTSDNGRVPVLRRIRPGVGGCRP</sequence>
<organism evidence="1 2">
    <name type="scientific">Trematosphaeria pertusa</name>
    <dbReference type="NCBI Taxonomy" id="390896"/>
    <lineage>
        <taxon>Eukaryota</taxon>
        <taxon>Fungi</taxon>
        <taxon>Dikarya</taxon>
        <taxon>Ascomycota</taxon>
        <taxon>Pezizomycotina</taxon>
        <taxon>Dothideomycetes</taxon>
        <taxon>Pleosporomycetidae</taxon>
        <taxon>Pleosporales</taxon>
        <taxon>Massarineae</taxon>
        <taxon>Trematosphaeriaceae</taxon>
        <taxon>Trematosphaeria</taxon>
    </lineage>
</organism>
<dbReference type="RefSeq" id="XP_033675465.1">
    <property type="nucleotide sequence ID" value="XM_033820591.1"/>
</dbReference>
<accession>A0A6A6HR09</accession>
<dbReference type="Proteomes" id="UP000800094">
    <property type="component" value="Unassembled WGS sequence"/>
</dbReference>
<dbReference type="AlphaFoldDB" id="A0A6A6HR09"/>
<proteinExistence type="predicted"/>
<evidence type="ECO:0000313" key="2">
    <source>
        <dbReference type="Proteomes" id="UP000800094"/>
    </source>
</evidence>